<evidence type="ECO:0000256" key="5">
    <source>
        <dbReference type="PIRSR" id="PIRSR617867-1"/>
    </source>
</evidence>
<dbReference type="SMART" id="SM00226">
    <property type="entry name" value="LMWPc"/>
    <property type="match status" value="1"/>
</dbReference>
<dbReference type="GO" id="GO:0004725">
    <property type="term" value="F:protein tyrosine phosphatase activity"/>
    <property type="evidence" value="ECO:0007669"/>
    <property type="project" value="UniProtKB-EC"/>
</dbReference>
<evidence type="ECO:0000259" key="6">
    <source>
        <dbReference type="SMART" id="SM00226"/>
    </source>
</evidence>
<dbReference type="Proteomes" id="UP000389128">
    <property type="component" value="Unassembled WGS sequence"/>
</dbReference>
<evidence type="ECO:0000256" key="3">
    <source>
        <dbReference type="ARBA" id="ARBA00022801"/>
    </source>
</evidence>
<reference evidence="7 8" key="1">
    <citation type="submission" date="2019-01" db="EMBL/GenBank/DDBJ databases">
        <title>Zoogloea oleivorans genome sequencing and assembly.</title>
        <authorList>
            <person name="Tancsics A."/>
            <person name="Farkas M."/>
            <person name="Kriszt B."/>
            <person name="Maroti G."/>
            <person name="Horvath B."/>
        </authorList>
    </citation>
    <scope>NUCLEOTIDE SEQUENCE [LARGE SCALE GENOMIC DNA]</scope>
    <source>
        <strain evidence="7 8">Buc</strain>
    </source>
</reference>
<evidence type="ECO:0000256" key="1">
    <source>
        <dbReference type="ARBA" id="ARBA00011063"/>
    </source>
</evidence>
<gene>
    <name evidence="7" type="ORF">ETQ85_00205</name>
</gene>
<dbReference type="PANTHER" id="PTHR11717">
    <property type="entry name" value="LOW MOLECULAR WEIGHT PROTEIN TYROSINE PHOSPHATASE"/>
    <property type="match status" value="1"/>
</dbReference>
<organism evidence="7 8">
    <name type="scientific">Zoogloea oleivorans</name>
    <dbReference type="NCBI Taxonomy" id="1552750"/>
    <lineage>
        <taxon>Bacteria</taxon>
        <taxon>Pseudomonadati</taxon>
        <taxon>Pseudomonadota</taxon>
        <taxon>Betaproteobacteria</taxon>
        <taxon>Rhodocyclales</taxon>
        <taxon>Zoogloeaceae</taxon>
        <taxon>Zoogloea</taxon>
    </lineage>
</organism>
<dbReference type="EC" id="3.1.3.48" evidence="2"/>
<dbReference type="SUPFAM" id="SSF52788">
    <property type="entry name" value="Phosphotyrosine protein phosphatases I"/>
    <property type="match status" value="1"/>
</dbReference>
<keyword evidence="8" id="KW-1185">Reference proteome</keyword>
<accession>A0A6C2D8I6</accession>
<sequence length="164" mass="18422">MMKILFVCTGNICRSPTAEGVARRWFAVSGLEGVVRVDSAGTQGFHCGEAPDPRSQTAALRRGYDLSRLRARKVEPKDFAEFDLLLAMDREHFEYLQDRAPEGCKHKVRMFMSYAQTSRRDDVPDPYYGGANGFDAVLDLCEDAVQGLVEAIMPEVNRRRQSVS</sequence>
<dbReference type="InterPro" id="IPR036196">
    <property type="entry name" value="Ptyr_pPase_sf"/>
</dbReference>
<evidence type="ECO:0000256" key="2">
    <source>
        <dbReference type="ARBA" id="ARBA00013064"/>
    </source>
</evidence>
<dbReference type="Gene3D" id="3.40.50.2300">
    <property type="match status" value="1"/>
</dbReference>
<evidence type="ECO:0000313" key="8">
    <source>
        <dbReference type="Proteomes" id="UP000389128"/>
    </source>
</evidence>
<dbReference type="RefSeq" id="WP_148577383.1">
    <property type="nucleotide sequence ID" value="NZ_SDKK01000001.1"/>
</dbReference>
<dbReference type="PRINTS" id="PR00719">
    <property type="entry name" value="LMWPTPASE"/>
</dbReference>
<dbReference type="InterPro" id="IPR017867">
    <property type="entry name" value="Tyr_phospatase_low_mol_wt"/>
</dbReference>
<dbReference type="Pfam" id="PF01451">
    <property type="entry name" value="LMWPc"/>
    <property type="match status" value="1"/>
</dbReference>
<name>A0A6C2D8I6_9RHOO</name>
<keyword evidence="4" id="KW-0904">Protein phosphatase</keyword>
<keyword evidence="3" id="KW-0378">Hydrolase</keyword>
<dbReference type="CDD" id="cd16343">
    <property type="entry name" value="LMWPTP"/>
    <property type="match status" value="1"/>
</dbReference>
<comment type="similarity">
    <text evidence="1">Belongs to the low molecular weight phosphotyrosine protein phosphatase family.</text>
</comment>
<dbReference type="OrthoDB" id="9784339at2"/>
<feature type="active site" description="Proton donor" evidence="5">
    <location>
        <position position="125"/>
    </location>
</feature>
<feature type="active site" description="Nucleophile" evidence="5">
    <location>
        <position position="8"/>
    </location>
</feature>
<dbReference type="InterPro" id="IPR023485">
    <property type="entry name" value="Ptyr_pPase"/>
</dbReference>
<comment type="caution">
    <text evidence="7">The sequence shown here is derived from an EMBL/GenBank/DDBJ whole genome shotgun (WGS) entry which is preliminary data.</text>
</comment>
<protein>
    <recommendedName>
        <fullName evidence="2">protein-tyrosine-phosphatase</fullName>
        <ecNumber evidence="2">3.1.3.48</ecNumber>
    </recommendedName>
</protein>
<dbReference type="PANTHER" id="PTHR11717:SF7">
    <property type="entry name" value="LOW MOLECULAR WEIGHT PHOSPHOTYROSINE PROTEIN PHOSPHATASE"/>
    <property type="match status" value="1"/>
</dbReference>
<dbReference type="InterPro" id="IPR050438">
    <property type="entry name" value="LMW_PTPase"/>
</dbReference>
<evidence type="ECO:0000313" key="7">
    <source>
        <dbReference type="EMBL" id="TYC62294.1"/>
    </source>
</evidence>
<feature type="domain" description="Phosphotyrosine protein phosphatase I" evidence="6">
    <location>
        <begin position="2"/>
        <end position="151"/>
    </location>
</feature>
<evidence type="ECO:0000256" key="4">
    <source>
        <dbReference type="ARBA" id="ARBA00022912"/>
    </source>
</evidence>
<feature type="active site" evidence="5">
    <location>
        <position position="14"/>
    </location>
</feature>
<dbReference type="FunFam" id="3.40.50.2300:FF:000113">
    <property type="entry name" value="Low molecular weight protein-tyrosine-phosphatase"/>
    <property type="match status" value="1"/>
</dbReference>
<dbReference type="AlphaFoldDB" id="A0A6C2D8I6"/>
<dbReference type="EMBL" id="SDKK01000001">
    <property type="protein sequence ID" value="TYC62294.1"/>
    <property type="molecule type" value="Genomic_DNA"/>
</dbReference>
<proteinExistence type="inferred from homology"/>